<feature type="region of interest" description="Disordered" evidence="1">
    <location>
        <begin position="107"/>
        <end position="189"/>
    </location>
</feature>
<feature type="region of interest" description="Disordered" evidence="1">
    <location>
        <begin position="318"/>
        <end position="339"/>
    </location>
</feature>
<evidence type="ECO:0000313" key="2">
    <source>
        <dbReference type="EMBL" id="KAF2503190.1"/>
    </source>
</evidence>
<sequence>MAAGVLVCFEVCQQRAPARERWDGQVRRRKGQRVRLRLATAMGVVDEGVHGRIKRSNQSAQRRWGSRRAVVGLLLSGIGREGFDKTCCSLRVVTVDGLAVGRFQAGLQRRSGQNEKQRPSDINAPWRRRGGLQSYSTDQGRATRRDNYGTRATPPAVEQDCGRRELGADSKRGKLRRRRGPRSNRARIGTQPALLAASPRCLISISAWMGGIGGIGSNTSSTALLGESPAAHFLTHTNEAMPRPADSWRRSPRAASATPPAAVIGAVPCSFLAASTASALPLLVASLRSNTRPAAASHERWTCVGGIPWTAWEQGLGGRPREKTWPHHHDTPPRTRPQTVTLPATSGLRMAWLASLGFSLLRQQLGRLSHRRTLGRCRRGLELDTKPAAVARWPNCCLTQKLLFRARPLTPADRMLLSPNCSHPVSLSRRPNHAFRPPTGPGQQRAGVPFHVELKQSALQDRLVAPCETRTCASPSVCSPRPAPSLRTPVSFGCCVACWECQGFATGECITVPWRGGAGPG</sequence>
<protein>
    <submittedName>
        <fullName evidence="2">Uncharacterized protein</fullName>
    </submittedName>
</protein>
<accession>A0A6A6RHD7</accession>
<keyword evidence="3" id="KW-1185">Reference proteome</keyword>
<evidence type="ECO:0000313" key="3">
    <source>
        <dbReference type="Proteomes" id="UP000799750"/>
    </source>
</evidence>
<proteinExistence type="predicted"/>
<dbReference type="EMBL" id="MU004181">
    <property type="protein sequence ID" value="KAF2503190.1"/>
    <property type="molecule type" value="Genomic_DNA"/>
</dbReference>
<name>A0A6A6RHD7_9PEZI</name>
<gene>
    <name evidence="2" type="ORF">BU16DRAFT_588808</name>
</gene>
<feature type="compositionally biased region" description="Basic and acidic residues" evidence="1">
    <location>
        <begin position="319"/>
        <end position="333"/>
    </location>
</feature>
<feature type="compositionally biased region" description="Basic residues" evidence="1">
    <location>
        <begin position="173"/>
        <end position="185"/>
    </location>
</feature>
<evidence type="ECO:0000256" key="1">
    <source>
        <dbReference type="SAM" id="MobiDB-lite"/>
    </source>
</evidence>
<reference evidence="2" key="1">
    <citation type="journal article" date="2020" name="Stud. Mycol.">
        <title>101 Dothideomycetes genomes: a test case for predicting lifestyles and emergence of pathogens.</title>
        <authorList>
            <person name="Haridas S."/>
            <person name="Albert R."/>
            <person name="Binder M."/>
            <person name="Bloem J."/>
            <person name="Labutti K."/>
            <person name="Salamov A."/>
            <person name="Andreopoulos B."/>
            <person name="Baker S."/>
            <person name="Barry K."/>
            <person name="Bills G."/>
            <person name="Bluhm B."/>
            <person name="Cannon C."/>
            <person name="Castanera R."/>
            <person name="Culley D."/>
            <person name="Daum C."/>
            <person name="Ezra D."/>
            <person name="Gonzalez J."/>
            <person name="Henrissat B."/>
            <person name="Kuo A."/>
            <person name="Liang C."/>
            <person name="Lipzen A."/>
            <person name="Lutzoni F."/>
            <person name="Magnuson J."/>
            <person name="Mondo S."/>
            <person name="Nolan M."/>
            <person name="Ohm R."/>
            <person name="Pangilinan J."/>
            <person name="Park H.-J."/>
            <person name="Ramirez L."/>
            <person name="Alfaro M."/>
            <person name="Sun H."/>
            <person name="Tritt A."/>
            <person name="Yoshinaga Y."/>
            <person name="Zwiers L.-H."/>
            <person name="Turgeon B."/>
            <person name="Goodwin S."/>
            <person name="Spatafora J."/>
            <person name="Crous P."/>
            <person name="Grigoriev I."/>
        </authorList>
    </citation>
    <scope>NUCLEOTIDE SEQUENCE</scope>
    <source>
        <strain evidence="2">CBS 269.34</strain>
    </source>
</reference>
<organism evidence="2 3">
    <name type="scientific">Lophium mytilinum</name>
    <dbReference type="NCBI Taxonomy" id="390894"/>
    <lineage>
        <taxon>Eukaryota</taxon>
        <taxon>Fungi</taxon>
        <taxon>Dikarya</taxon>
        <taxon>Ascomycota</taxon>
        <taxon>Pezizomycotina</taxon>
        <taxon>Dothideomycetes</taxon>
        <taxon>Pleosporomycetidae</taxon>
        <taxon>Mytilinidiales</taxon>
        <taxon>Mytilinidiaceae</taxon>
        <taxon>Lophium</taxon>
    </lineage>
</organism>
<dbReference type="Proteomes" id="UP000799750">
    <property type="component" value="Unassembled WGS sequence"/>
</dbReference>
<dbReference type="AlphaFoldDB" id="A0A6A6RHD7"/>
<feature type="compositionally biased region" description="Basic and acidic residues" evidence="1">
    <location>
        <begin position="160"/>
        <end position="172"/>
    </location>
</feature>